<evidence type="ECO:0000256" key="1">
    <source>
        <dbReference type="SAM" id="SignalP"/>
    </source>
</evidence>
<evidence type="ECO:0008006" key="4">
    <source>
        <dbReference type="Google" id="ProtNLM"/>
    </source>
</evidence>
<name>A0A1G7N059_9BACT</name>
<accession>A0A1G7N059</accession>
<evidence type="ECO:0000313" key="3">
    <source>
        <dbReference type="Proteomes" id="UP000182427"/>
    </source>
</evidence>
<protein>
    <recommendedName>
        <fullName evidence="4">LVIVD repeat-containing protein</fullName>
    </recommendedName>
</protein>
<feature type="chain" id="PRO_5009242019" description="LVIVD repeat-containing protein" evidence="1">
    <location>
        <begin position="28"/>
        <end position="667"/>
    </location>
</feature>
<dbReference type="Proteomes" id="UP000182427">
    <property type="component" value="Chromosome I"/>
</dbReference>
<proteinExistence type="predicted"/>
<organism evidence="2 3">
    <name type="scientific">Terriglobus roseus</name>
    <dbReference type="NCBI Taxonomy" id="392734"/>
    <lineage>
        <taxon>Bacteria</taxon>
        <taxon>Pseudomonadati</taxon>
        <taxon>Acidobacteriota</taxon>
        <taxon>Terriglobia</taxon>
        <taxon>Terriglobales</taxon>
        <taxon>Acidobacteriaceae</taxon>
        <taxon>Terriglobus</taxon>
    </lineage>
</organism>
<keyword evidence="1" id="KW-0732">Signal</keyword>
<evidence type="ECO:0000313" key="2">
    <source>
        <dbReference type="EMBL" id="SDF67475.1"/>
    </source>
</evidence>
<dbReference type="EMBL" id="LT629690">
    <property type="protein sequence ID" value="SDF67475.1"/>
    <property type="molecule type" value="Genomic_DNA"/>
</dbReference>
<feature type="signal peptide" evidence="1">
    <location>
        <begin position="1"/>
        <end position="27"/>
    </location>
</feature>
<gene>
    <name evidence="2" type="ORF">SAMN05444167_2966</name>
</gene>
<dbReference type="RefSeq" id="WP_197674889.1">
    <property type="nucleotide sequence ID" value="NZ_LT629690.1"/>
</dbReference>
<reference evidence="2 3" key="1">
    <citation type="submission" date="2016-10" db="EMBL/GenBank/DDBJ databases">
        <authorList>
            <person name="de Groot N.N."/>
        </authorList>
    </citation>
    <scope>NUCLEOTIDE SEQUENCE [LARGE SCALE GENOMIC DNA]</scope>
    <source>
        <strain evidence="2 3">GAS232</strain>
    </source>
</reference>
<keyword evidence="3" id="KW-1185">Reference proteome</keyword>
<dbReference type="AlphaFoldDB" id="A0A1G7N059"/>
<sequence length="667" mass="72005">MNARISRWACAALAVAMLGLAPLHSFAQDAKSSDAKSTSKAQPKDELDEFAAQPAPPLPAGMTGANVNDPRFKLKPGLYDAGEIAMGMKRLTSLKKPDAFQLGTRDPNSAKTTETLKQVIAGDPSKIPAPLKLVLADLGFANSDFAFQGKYLFQGNFYGVSIYDISNPARTSLVTTMVCPGGQGDVSVYGHLMLMSVEMPNGRVDCGTQGFPLNPPLPEGTKPTRENSMPAASKDRFRGVRVFDISDIKNPKQVAAVQTCRGSHTHTLLVDPNDKDNVYVYVSGTSFVRQGEELAGCSGGTPDKDENTALFRIDVIKVPVSHPQDAAIVSHPRVFMDARTGAFNGLNNGGSHEDKDPAKKADTNQCHDITVYPQIGLAAGACSGNGLLLDIKDPVNPKRVDAVNDPNYAYWHSASFSNDGTKVVFTDEWGGGLGARCRPNDPLKWGADAIFAIKDDKLNFENYYKLPAAQGDTENCVAHNGSLIPVPGRDIEVQAWYQGGISIMDFTDPMKPFEIAYFDRGPIDPKMLILGGDWSAYWYNGNIYGSEISRGLDVFELLPSKFLTQNEIEAAKTIHVNELNVQDQQRIEWPSKLIVAKAYLDQLERSQALPSAKIASLRKAINSAEKSKLAAKDVEKLKGEAAGVSGGTGADAKRIEALTAILNNPTV</sequence>